<evidence type="ECO:0000259" key="1">
    <source>
        <dbReference type="PROSITE" id="PS51737"/>
    </source>
</evidence>
<gene>
    <name evidence="2" type="ORF">CAL30_01475</name>
</gene>
<protein>
    <recommendedName>
        <fullName evidence="1">Recombinase domain-containing protein</fullName>
    </recommendedName>
</protein>
<accession>A0A2J8BBZ0</accession>
<organism evidence="2 3">
    <name type="scientific">Megasphaera hutchinsoni</name>
    <dbReference type="NCBI Taxonomy" id="1588748"/>
    <lineage>
        <taxon>Bacteria</taxon>
        <taxon>Bacillati</taxon>
        <taxon>Bacillota</taxon>
        <taxon>Negativicutes</taxon>
        <taxon>Veillonellales</taxon>
        <taxon>Veillonellaceae</taxon>
        <taxon>Megasphaera</taxon>
    </lineage>
</organism>
<dbReference type="RefSeq" id="WP_102889074.1">
    <property type="nucleotide sequence ID" value="NZ_NFMF01000002.1"/>
</dbReference>
<reference evidence="2 3" key="1">
    <citation type="submission" date="2017-05" db="EMBL/GenBank/DDBJ databases">
        <authorList>
            <person name="Song R."/>
            <person name="Chenine A.L."/>
            <person name="Ruprecht R.M."/>
        </authorList>
    </citation>
    <scope>NUCLEOTIDE SEQUENCE [LARGE SCALE GENOMIC DNA]</scope>
    <source>
        <strain evidence="2 3">KA00229</strain>
    </source>
</reference>
<dbReference type="Gene3D" id="3.90.1750.20">
    <property type="entry name" value="Putative Large Serine Recombinase, Chain B, Domain 2"/>
    <property type="match status" value="1"/>
</dbReference>
<evidence type="ECO:0000313" key="2">
    <source>
        <dbReference type="EMBL" id="PNH22287.1"/>
    </source>
</evidence>
<dbReference type="GO" id="GO:0003677">
    <property type="term" value="F:DNA binding"/>
    <property type="evidence" value="ECO:0007669"/>
    <property type="project" value="InterPro"/>
</dbReference>
<name>A0A2J8BBZ0_9FIRM</name>
<dbReference type="Proteomes" id="UP000242958">
    <property type="component" value="Unassembled WGS sequence"/>
</dbReference>
<evidence type="ECO:0000313" key="3">
    <source>
        <dbReference type="Proteomes" id="UP000242958"/>
    </source>
</evidence>
<dbReference type="EMBL" id="NFMF01000002">
    <property type="protein sequence ID" value="PNH22287.1"/>
    <property type="molecule type" value="Genomic_DNA"/>
</dbReference>
<feature type="domain" description="Recombinase" evidence="1">
    <location>
        <begin position="5"/>
        <end position="91"/>
    </location>
</feature>
<dbReference type="PROSITE" id="PS51737">
    <property type="entry name" value="RECOMBINASE_DNA_BIND"/>
    <property type="match status" value="1"/>
</dbReference>
<dbReference type="AlphaFoldDB" id="A0A2J8BBZ0"/>
<dbReference type="InterPro" id="IPR011109">
    <property type="entry name" value="DNA_bind_recombinase_dom"/>
</dbReference>
<sequence>MRRAPIGCKIENGEARIDETAAEQIRTLFEAYNSGMSLKEAAAKVGLEGYHSSIGRILKNTRYLGDDYHPGLIDWDTFEKAQLIRYEKAKSLGRIYDYSEKELA</sequence>
<dbReference type="Pfam" id="PF07508">
    <property type="entry name" value="Recombinase"/>
    <property type="match status" value="1"/>
</dbReference>
<dbReference type="InterPro" id="IPR038109">
    <property type="entry name" value="DNA_bind_recomb_sf"/>
</dbReference>
<proteinExistence type="predicted"/>
<dbReference type="GO" id="GO:0000150">
    <property type="term" value="F:DNA strand exchange activity"/>
    <property type="evidence" value="ECO:0007669"/>
    <property type="project" value="InterPro"/>
</dbReference>
<comment type="caution">
    <text evidence="2">The sequence shown here is derived from an EMBL/GenBank/DDBJ whole genome shotgun (WGS) entry which is preliminary data.</text>
</comment>